<dbReference type="Gene3D" id="2.10.60.10">
    <property type="entry name" value="CD59"/>
    <property type="match status" value="1"/>
</dbReference>
<keyword evidence="3" id="KW-0336">GPI-anchor</keyword>
<dbReference type="GO" id="GO:0035036">
    <property type="term" value="P:sperm-egg recognition"/>
    <property type="evidence" value="ECO:0007669"/>
    <property type="project" value="TreeGrafter"/>
</dbReference>
<dbReference type="InterPro" id="IPR016054">
    <property type="entry name" value="LY6_UPA_recep-like"/>
</dbReference>
<evidence type="ECO:0000256" key="4">
    <source>
        <dbReference type="ARBA" id="ARBA00022729"/>
    </source>
</evidence>
<evidence type="ECO:0000256" key="1">
    <source>
        <dbReference type="ARBA" id="ARBA00004609"/>
    </source>
</evidence>
<dbReference type="SUPFAM" id="SSF57302">
    <property type="entry name" value="Snake toxin-like"/>
    <property type="match status" value="1"/>
</dbReference>
<dbReference type="PANTHER" id="PTHR47613">
    <property type="entry name" value="SPERM ACROSOME MEMBRANE-ASSOCIATED PROTEIN 4"/>
    <property type="match status" value="1"/>
</dbReference>
<sequence length="132" mass="14353">MDSFSPPRAVSVVLCVCLFLPALHCENLLCYYCPLLPKSKACRLVLAECPPQELCFTASGRYGGRIALSARGCMSEQDCRLEHTILYKGSNFTMSYSCCDWHYCNSGSHSSVYSATIALAAAAAIILPARLS</sequence>
<dbReference type="InterPro" id="IPR045860">
    <property type="entry name" value="Snake_toxin-like_sf"/>
</dbReference>
<keyword evidence="4 10" id="KW-0732">Signal</keyword>
<evidence type="ECO:0000313" key="12">
    <source>
        <dbReference type="EMBL" id="KAJ8381747.1"/>
    </source>
</evidence>
<dbReference type="InterPro" id="IPR046354">
    <property type="entry name" value="SPACA4/Bouncer"/>
</dbReference>
<dbReference type="PANTHER" id="PTHR47613:SF1">
    <property type="entry name" value="SPERM ACROSOME MEMBRANE-ASSOCIATED PROTEIN 4"/>
    <property type="match status" value="1"/>
</dbReference>
<keyword evidence="2" id="KW-1003">Cell membrane</keyword>
<dbReference type="EMBL" id="JAINUF010000001">
    <property type="protein sequence ID" value="KAJ8381747.1"/>
    <property type="molecule type" value="Genomic_DNA"/>
</dbReference>
<dbReference type="CDD" id="cd23597">
    <property type="entry name" value="TFP_LU_ECD_Bncr"/>
    <property type="match status" value="1"/>
</dbReference>
<evidence type="ECO:0000256" key="7">
    <source>
        <dbReference type="ARBA" id="ARBA00023180"/>
    </source>
</evidence>
<keyword evidence="6" id="KW-1015">Disulfide bond</keyword>
<feature type="domain" description="UPAR/Ly6" evidence="11">
    <location>
        <begin position="27"/>
        <end position="106"/>
    </location>
</feature>
<organism evidence="12 13">
    <name type="scientific">Synaphobranchus kaupii</name>
    <name type="common">Kaup's arrowtooth eel</name>
    <dbReference type="NCBI Taxonomy" id="118154"/>
    <lineage>
        <taxon>Eukaryota</taxon>
        <taxon>Metazoa</taxon>
        <taxon>Chordata</taxon>
        <taxon>Craniata</taxon>
        <taxon>Vertebrata</taxon>
        <taxon>Euteleostomi</taxon>
        <taxon>Actinopterygii</taxon>
        <taxon>Neopterygii</taxon>
        <taxon>Teleostei</taxon>
        <taxon>Anguilliformes</taxon>
        <taxon>Synaphobranchidae</taxon>
        <taxon>Synaphobranchus</taxon>
    </lineage>
</organism>
<keyword evidence="8" id="KW-0449">Lipoprotein</keyword>
<evidence type="ECO:0000259" key="11">
    <source>
        <dbReference type="Pfam" id="PF00021"/>
    </source>
</evidence>
<gene>
    <name evidence="12" type="ORF">SKAU_G00025250</name>
</gene>
<evidence type="ECO:0000256" key="5">
    <source>
        <dbReference type="ARBA" id="ARBA00023136"/>
    </source>
</evidence>
<keyword evidence="5" id="KW-0472">Membrane</keyword>
<comment type="subcellular location">
    <subcellularLocation>
        <location evidence="1">Cell membrane</location>
        <topology evidence="1">Lipid-anchor</topology>
        <topology evidence="1">GPI-anchor</topology>
    </subcellularLocation>
</comment>
<evidence type="ECO:0000313" key="13">
    <source>
        <dbReference type="Proteomes" id="UP001152622"/>
    </source>
</evidence>
<dbReference type="Proteomes" id="UP001152622">
    <property type="component" value="Chromosome 1"/>
</dbReference>
<reference evidence="12" key="1">
    <citation type="journal article" date="2023" name="Science">
        <title>Genome structures resolve the early diversification of teleost fishes.</title>
        <authorList>
            <person name="Parey E."/>
            <person name="Louis A."/>
            <person name="Montfort J."/>
            <person name="Bouchez O."/>
            <person name="Roques C."/>
            <person name="Iampietro C."/>
            <person name="Lluch J."/>
            <person name="Castinel A."/>
            <person name="Donnadieu C."/>
            <person name="Desvignes T."/>
            <person name="Floi Bucao C."/>
            <person name="Jouanno E."/>
            <person name="Wen M."/>
            <person name="Mejri S."/>
            <person name="Dirks R."/>
            <person name="Jansen H."/>
            <person name="Henkel C."/>
            <person name="Chen W.J."/>
            <person name="Zahm M."/>
            <person name="Cabau C."/>
            <person name="Klopp C."/>
            <person name="Thompson A.W."/>
            <person name="Robinson-Rechavi M."/>
            <person name="Braasch I."/>
            <person name="Lecointre G."/>
            <person name="Bobe J."/>
            <person name="Postlethwait J.H."/>
            <person name="Berthelot C."/>
            <person name="Roest Crollius H."/>
            <person name="Guiguen Y."/>
        </authorList>
    </citation>
    <scope>NUCLEOTIDE SEQUENCE</scope>
    <source>
        <strain evidence="12">WJC10195</strain>
    </source>
</reference>
<dbReference type="Pfam" id="PF00021">
    <property type="entry name" value="UPAR_LY6"/>
    <property type="match status" value="1"/>
</dbReference>
<protein>
    <recommendedName>
        <fullName evidence="11">UPAR/Ly6 domain-containing protein</fullName>
    </recommendedName>
</protein>
<dbReference type="OrthoDB" id="8929012at2759"/>
<evidence type="ECO:0000256" key="10">
    <source>
        <dbReference type="SAM" id="SignalP"/>
    </source>
</evidence>
<dbReference type="AlphaFoldDB" id="A0A9Q1JEW1"/>
<feature type="signal peptide" evidence="10">
    <location>
        <begin position="1"/>
        <end position="25"/>
    </location>
</feature>
<keyword evidence="13" id="KW-1185">Reference proteome</keyword>
<dbReference type="GO" id="GO:0098552">
    <property type="term" value="C:side of membrane"/>
    <property type="evidence" value="ECO:0007669"/>
    <property type="project" value="UniProtKB-KW"/>
</dbReference>
<feature type="chain" id="PRO_5040512421" description="UPAR/Ly6 domain-containing protein" evidence="10">
    <location>
        <begin position="26"/>
        <end position="132"/>
    </location>
</feature>
<evidence type="ECO:0000256" key="6">
    <source>
        <dbReference type="ARBA" id="ARBA00023157"/>
    </source>
</evidence>
<evidence type="ECO:0000256" key="8">
    <source>
        <dbReference type="ARBA" id="ARBA00023288"/>
    </source>
</evidence>
<comment type="caution">
    <text evidence="12">The sequence shown here is derived from an EMBL/GenBank/DDBJ whole genome shotgun (WGS) entry which is preliminary data.</text>
</comment>
<comment type="similarity">
    <text evidence="9">Belongs to the SPACA4/bouncer family.</text>
</comment>
<name>A0A9Q1JEW1_SYNKA</name>
<evidence type="ECO:0000256" key="9">
    <source>
        <dbReference type="ARBA" id="ARBA00029446"/>
    </source>
</evidence>
<evidence type="ECO:0000256" key="2">
    <source>
        <dbReference type="ARBA" id="ARBA00022475"/>
    </source>
</evidence>
<keyword evidence="7" id="KW-0325">Glycoprotein</keyword>
<proteinExistence type="inferred from homology"/>
<dbReference type="GO" id="GO:0005886">
    <property type="term" value="C:plasma membrane"/>
    <property type="evidence" value="ECO:0007669"/>
    <property type="project" value="UniProtKB-SubCell"/>
</dbReference>
<evidence type="ECO:0000256" key="3">
    <source>
        <dbReference type="ARBA" id="ARBA00022622"/>
    </source>
</evidence>
<accession>A0A9Q1JEW1</accession>